<dbReference type="AlphaFoldDB" id="A0A392SSQ7"/>
<proteinExistence type="predicted"/>
<dbReference type="Pfam" id="PF13456">
    <property type="entry name" value="RVT_3"/>
    <property type="match status" value="1"/>
</dbReference>
<comment type="caution">
    <text evidence="2">The sequence shown here is derived from an EMBL/GenBank/DDBJ whole genome shotgun (WGS) entry which is preliminary data.</text>
</comment>
<dbReference type="Proteomes" id="UP000265520">
    <property type="component" value="Unassembled WGS sequence"/>
</dbReference>
<keyword evidence="3" id="KW-1185">Reference proteome</keyword>
<dbReference type="GO" id="GO:0003676">
    <property type="term" value="F:nucleic acid binding"/>
    <property type="evidence" value="ECO:0007669"/>
    <property type="project" value="InterPro"/>
</dbReference>
<feature type="non-terminal residue" evidence="2">
    <location>
        <position position="84"/>
    </location>
</feature>
<accession>A0A392SSQ7</accession>
<organism evidence="2 3">
    <name type="scientific">Trifolium medium</name>
    <dbReference type="NCBI Taxonomy" id="97028"/>
    <lineage>
        <taxon>Eukaryota</taxon>
        <taxon>Viridiplantae</taxon>
        <taxon>Streptophyta</taxon>
        <taxon>Embryophyta</taxon>
        <taxon>Tracheophyta</taxon>
        <taxon>Spermatophyta</taxon>
        <taxon>Magnoliopsida</taxon>
        <taxon>eudicotyledons</taxon>
        <taxon>Gunneridae</taxon>
        <taxon>Pentapetalae</taxon>
        <taxon>rosids</taxon>
        <taxon>fabids</taxon>
        <taxon>Fabales</taxon>
        <taxon>Fabaceae</taxon>
        <taxon>Papilionoideae</taxon>
        <taxon>50 kb inversion clade</taxon>
        <taxon>NPAAA clade</taxon>
        <taxon>Hologalegina</taxon>
        <taxon>IRL clade</taxon>
        <taxon>Trifolieae</taxon>
        <taxon>Trifolium</taxon>
    </lineage>
</organism>
<evidence type="ECO:0000313" key="3">
    <source>
        <dbReference type="Proteomes" id="UP000265520"/>
    </source>
</evidence>
<name>A0A392SSQ7_9FABA</name>
<dbReference type="GO" id="GO:0004523">
    <property type="term" value="F:RNA-DNA hybrid ribonuclease activity"/>
    <property type="evidence" value="ECO:0007669"/>
    <property type="project" value="InterPro"/>
</dbReference>
<reference evidence="2 3" key="1">
    <citation type="journal article" date="2018" name="Front. Plant Sci.">
        <title>Red Clover (Trifolium pratense) and Zigzag Clover (T. medium) - A Picture of Genomic Similarities and Differences.</title>
        <authorList>
            <person name="Dluhosova J."/>
            <person name="Istvanek J."/>
            <person name="Nedelnik J."/>
            <person name="Repkova J."/>
        </authorList>
    </citation>
    <scope>NUCLEOTIDE SEQUENCE [LARGE SCALE GENOMIC DNA]</scope>
    <source>
        <strain evidence="3">cv. 10/8</strain>
        <tissue evidence="2">Leaf</tissue>
    </source>
</reference>
<protein>
    <recommendedName>
        <fullName evidence="1">RNase H type-1 domain-containing protein</fullName>
    </recommendedName>
</protein>
<feature type="domain" description="RNase H type-1" evidence="1">
    <location>
        <begin position="2"/>
        <end position="57"/>
    </location>
</feature>
<dbReference type="InterPro" id="IPR002156">
    <property type="entry name" value="RNaseH_domain"/>
</dbReference>
<dbReference type="EMBL" id="LXQA010439281">
    <property type="protein sequence ID" value="MCI51908.1"/>
    <property type="molecule type" value="Genomic_DNA"/>
</dbReference>
<evidence type="ECO:0000313" key="2">
    <source>
        <dbReference type="EMBL" id="MCI51908.1"/>
    </source>
</evidence>
<sequence length="84" mass="9886">MDNQTVVNAVKTRTTIRKVWGEVVNRCVRFLSANPNSTITWINRTRNRVAHELTKWAEQEPNQFWPNYFPSCISTHILKDMVIL</sequence>
<evidence type="ECO:0000259" key="1">
    <source>
        <dbReference type="Pfam" id="PF13456"/>
    </source>
</evidence>